<keyword evidence="1" id="KW-0812">Transmembrane</keyword>
<gene>
    <name evidence="3" type="ORF">A2975_02410</name>
</gene>
<dbReference type="InterPro" id="IPR027381">
    <property type="entry name" value="LytR/CpsA/Psr_C"/>
</dbReference>
<dbReference type="EMBL" id="MGHL01000014">
    <property type="protein sequence ID" value="OGM69187.1"/>
    <property type="molecule type" value="Genomic_DNA"/>
</dbReference>
<name>A0A1F8BYP7_9BACT</name>
<sequence>MPAAKKQEFKAKVEETPEKIPLVDEKVEEVEEKADENEEVPQVAPEQALSEKTTAILSERPLEEEVPLEKTNKRLFSIGIMIFLLIFGLTGWILYLTSRFNPETEIKTETTSEVTPTPQEENQLTKEEISLEILNGSGVSGLAAKAAKTFEDLGYKVVKTGNSERVEANMLYVDARLEDRLDILLEDVEAQLKISSISGELTASTASARLVIGKE</sequence>
<evidence type="ECO:0000313" key="3">
    <source>
        <dbReference type="EMBL" id="OGM69187.1"/>
    </source>
</evidence>
<reference evidence="3 4" key="1">
    <citation type="journal article" date="2016" name="Nat. Commun.">
        <title>Thousands of microbial genomes shed light on interconnected biogeochemical processes in an aquifer system.</title>
        <authorList>
            <person name="Anantharaman K."/>
            <person name="Brown C.T."/>
            <person name="Hug L.A."/>
            <person name="Sharon I."/>
            <person name="Castelle C.J."/>
            <person name="Probst A.J."/>
            <person name="Thomas B.C."/>
            <person name="Singh A."/>
            <person name="Wilkins M.J."/>
            <person name="Karaoz U."/>
            <person name="Brodie E.L."/>
            <person name="Williams K.H."/>
            <person name="Hubbard S.S."/>
            <person name="Banfield J.F."/>
        </authorList>
    </citation>
    <scope>NUCLEOTIDE SEQUENCE [LARGE SCALE GENOMIC DNA]</scope>
</reference>
<evidence type="ECO:0000313" key="4">
    <source>
        <dbReference type="Proteomes" id="UP000178429"/>
    </source>
</evidence>
<dbReference type="Proteomes" id="UP000178429">
    <property type="component" value="Unassembled WGS sequence"/>
</dbReference>
<keyword evidence="1" id="KW-0472">Membrane</keyword>
<dbReference type="Pfam" id="PF13399">
    <property type="entry name" value="LytR_C"/>
    <property type="match status" value="1"/>
</dbReference>
<dbReference type="Gene3D" id="3.30.70.2390">
    <property type="match status" value="1"/>
</dbReference>
<comment type="caution">
    <text evidence="3">The sequence shown here is derived from an EMBL/GenBank/DDBJ whole genome shotgun (WGS) entry which is preliminary data.</text>
</comment>
<keyword evidence="1" id="KW-1133">Transmembrane helix</keyword>
<feature type="domain" description="LytR/CpsA/Psr regulator C-terminal" evidence="2">
    <location>
        <begin position="129"/>
        <end position="214"/>
    </location>
</feature>
<proteinExistence type="predicted"/>
<protein>
    <recommendedName>
        <fullName evidence="2">LytR/CpsA/Psr regulator C-terminal domain-containing protein</fullName>
    </recommendedName>
</protein>
<evidence type="ECO:0000259" key="2">
    <source>
        <dbReference type="Pfam" id="PF13399"/>
    </source>
</evidence>
<organism evidence="3 4">
    <name type="scientific">Candidatus Woesebacteria bacterium RIFCSPLOWO2_01_FULL_44_14</name>
    <dbReference type="NCBI Taxonomy" id="1802525"/>
    <lineage>
        <taxon>Bacteria</taxon>
        <taxon>Candidatus Woeseibacteriota</taxon>
    </lineage>
</organism>
<dbReference type="AlphaFoldDB" id="A0A1F8BYP7"/>
<accession>A0A1F8BYP7</accession>
<dbReference type="STRING" id="1802525.A2975_02410"/>
<evidence type="ECO:0000256" key="1">
    <source>
        <dbReference type="SAM" id="Phobius"/>
    </source>
</evidence>
<feature type="transmembrane region" description="Helical" evidence="1">
    <location>
        <begin position="75"/>
        <end position="95"/>
    </location>
</feature>